<dbReference type="EMBL" id="VTWU01000003">
    <property type="protein sequence ID" value="KAA9333334.1"/>
    <property type="molecule type" value="Genomic_DNA"/>
</dbReference>
<gene>
    <name evidence="1" type="ORF">F0P96_10205</name>
</gene>
<dbReference type="GO" id="GO:0003700">
    <property type="term" value="F:DNA-binding transcription factor activity"/>
    <property type="evidence" value="ECO:0007669"/>
    <property type="project" value="TreeGrafter"/>
</dbReference>
<comment type="caution">
    <text evidence="1">The sequence shown here is derived from an EMBL/GenBank/DDBJ whole genome shotgun (WGS) entry which is preliminary data.</text>
</comment>
<dbReference type="Pfam" id="PF13884">
    <property type="entry name" value="Peptidase_S74"/>
    <property type="match status" value="1"/>
</dbReference>
<dbReference type="GO" id="GO:0043565">
    <property type="term" value="F:sequence-specific DNA binding"/>
    <property type="evidence" value="ECO:0007669"/>
    <property type="project" value="TreeGrafter"/>
</dbReference>
<dbReference type="RefSeq" id="WP_151078755.1">
    <property type="nucleotide sequence ID" value="NZ_CP047647.1"/>
</dbReference>
<dbReference type="PANTHER" id="PTHR13029">
    <property type="match status" value="1"/>
</dbReference>
<evidence type="ECO:0000313" key="2">
    <source>
        <dbReference type="Proteomes" id="UP000326380"/>
    </source>
</evidence>
<dbReference type="GO" id="GO:0045893">
    <property type="term" value="P:positive regulation of DNA-templated transcription"/>
    <property type="evidence" value="ECO:0007669"/>
    <property type="project" value="TreeGrafter"/>
</dbReference>
<protein>
    <submittedName>
        <fullName evidence="1">Uncharacterized protein</fullName>
    </submittedName>
</protein>
<evidence type="ECO:0000313" key="1">
    <source>
        <dbReference type="EMBL" id="KAA9333334.1"/>
    </source>
</evidence>
<accession>A0A7L4ZY78</accession>
<dbReference type="InterPro" id="IPR051577">
    <property type="entry name" value="MRF-like"/>
</dbReference>
<dbReference type="AlphaFoldDB" id="A0A7L4ZY78"/>
<dbReference type="PANTHER" id="PTHR13029:SF18">
    <property type="entry name" value="MYELIN REGULATORY FACTOR HOMOLOG 1"/>
    <property type="match status" value="1"/>
</dbReference>
<dbReference type="PROSITE" id="PS51688">
    <property type="entry name" value="ICA"/>
    <property type="match status" value="1"/>
</dbReference>
<dbReference type="GO" id="GO:0016540">
    <property type="term" value="P:protein autoprocessing"/>
    <property type="evidence" value="ECO:0007669"/>
    <property type="project" value="TreeGrafter"/>
</dbReference>
<sequence>MKHFSTRTLSAALLLTLLTASGAYAQATQNYGFNDYDIYLRAPSDGNHGLGWYGVASSTKNWLGQNIDGPVLYGYGGGVLGINRGGARASVLTWNNNGNVGIGLNNPLYPLHVAGAGYFTGNLTTDGTLTASTAAFLGNLSTTSRLGVGTASPAFQLHLLTNNTPGLRLEQTSTGGFTAQTWDVAGNEANFFVRDLTNGSRLPFRIRPGAPTSSIDINAVGNVGIGTSSPQARLDVAGNVKIREANTLEFGAEVSGKDALAGTIGYGNITTDALNIVGAGASTIDRKIELHASGGAIVQGGASGSGTTLRVVNGNTPGVRLDQLTAGGWGTQVWDVAGNEANFFVRDVTNNNRLPFRIRPGAPTSSLDVSATGNVGIGLSTPQAKLHVAGNAKIDGANTLEFGAGLAGKEALAGTIGYGNLTADALNIVGAGTSEATRKVFVYSEGGMTVKGNLTLTGAVASSSDARLKTDVRPLTNALADVLRLQGRRYRFRPGAGPDGEQIGVVAQELEQVLPELVSTGPDGLKAVNYAQLTPVLVEALKEQQRQIQALQAEVAAARAQLQHQQTKTTASAAALEQRLRVVEALLGARAEAK</sequence>
<reference evidence="1 2" key="1">
    <citation type="submission" date="2019-09" db="EMBL/GenBank/DDBJ databases">
        <title>Genome sequence of Hymenobacter sp. M3.</title>
        <authorList>
            <person name="Srinivasan S."/>
        </authorList>
    </citation>
    <scope>NUCLEOTIDE SEQUENCE [LARGE SCALE GENOMIC DNA]</scope>
    <source>
        <strain evidence="1 2">M3</strain>
    </source>
</reference>
<dbReference type="Proteomes" id="UP000326380">
    <property type="component" value="Unassembled WGS sequence"/>
</dbReference>
<dbReference type="InterPro" id="IPR030392">
    <property type="entry name" value="S74_ICA"/>
</dbReference>
<organism evidence="1 2">
    <name type="scientific">Hymenobacter busanensis</name>
    <dbReference type="NCBI Taxonomy" id="2607656"/>
    <lineage>
        <taxon>Bacteria</taxon>
        <taxon>Pseudomonadati</taxon>
        <taxon>Bacteroidota</taxon>
        <taxon>Cytophagia</taxon>
        <taxon>Cytophagales</taxon>
        <taxon>Hymenobacteraceae</taxon>
        <taxon>Hymenobacter</taxon>
    </lineage>
</organism>
<keyword evidence="2" id="KW-1185">Reference proteome</keyword>
<proteinExistence type="predicted"/>
<name>A0A7L4ZY78_9BACT</name>